<proteinExistence type="predicted"/>
<evidence type="ECO:0000256" key="1">
    <source>
        <dbReference type="SAM" id="Phobius"/>
    </source>
</evidence>
<protein>
    <submittedName>
        <fullName evidence="2">Uncharacterized protein</fullName>
    </submittedName>
</protein>
<name>A0A6C0J9Z9_9ZZZZ</name>
<feature type="transmembrane region" description="Helical" evidence="1">
    <location>
        <begin position="39"/>
        <end position="57"/>
    </location>
</feature>
<keyword evidence="1" id="KW-1133">Transmembrane helix</keyword>
<dbReference type="AlphaFoldDB" id="A0A6C0J9Z9"/>
<organism evidence="2">
    <name type="scientific">viral metagenome</name>
    <dbReference type="NCBI Taxonomy" id="1070528"/>
    <lineage>
        <taxon>unclassified sequences</taxon>
        <taxon>metagenomes</taxon>
        <taxon>organismal metagenomes</taxon>
    </lineage>
</organism>
<feature type="transmembrane region" description="Helical" evidence="1">
    <location>
        <begin position="91"/>
        <end position="109"/>
    </location>
</feature>
<keyword evidence="1" id="KW-0472">Membrane</keyword>
<reference evidence="2" key="1">
    <citation type="journal article" date="2020" name="Nature">
        <title>Giant virus diversity and host interactions through global metagenomics.</title>
        <authorList>
            <person name="Schulz F."/>
            <person name="Roux S."/>
            <person name="Paez-Espino D."/>
            <person name="Jungbluth S."/>
            <person name="Walsh D.A."/>
            <person name="Denef V.J."/>
            <person name="McMahon K.D."/>
            <person name="Konstantinidis K.T."/>
            <person name="Eloe-Fadrosh E.A."/>
            <person name="Kyrpides N.C."/>
            <person name="Woyke T."/>
        </authorList>
    </citation>
    <scope>NUCLEOTIDE SEQUENCE</scope>
    <source>
        <strain evidence="2">GVMAG-M-3300025880-76</strain>
    </source>
</reference>
<sequence length="197" mass="22393">MTTIVERIKQLPDLVGKLALPLFASFIIMMSIFKADMKGVVFLAMSLIPILLNEYVFKQLFATTIVDGVDNVCNIYNMSTASEMFSRSTHISNVFMGFTIAYFLLTMILYSNIQIGVLVLLLVFYISDLYFVFSRKCVSPLQALIGSVVGITFGVLTTIIMYFLKLDNYMYFADDDVQEKKKISVYKDGELIKQIIR</sequence>
<keyword evidence="1" id="KW-0812">Transmembrane</keyword>
<evidence type="ECO:0000313" key="2">
    <source>
        <dbReference type="EMBL" id="QHU02635.1"/>
    </source>
</evidence>
<feature type="transmembrane region" description="Helical" evidence="1">
    <location>
        <begin position="145"/>
        <end position="164"/>
    </location>
</feature>
<feature type="transmembrane region" description="Helical" evidence="1">
    <location>
        <begin position="14"/>
        <end position="33"/>
    </location>
</feature>
<feature type="transmembrane region" description="Helical" evidence="1">
    <location>
        <begin position="115"/>
        <end position="133"/>
    </location>
</feature>
<accession>A0A6C0J9Z9</accession>
<dbReference type="EMBL" id="MN740361">
    <property type="protein sequence ID" value="QHU02635.1"/>
    <property type="molecule type" value="Genomic_DNA"/>
</dbReference>